<dbReference type="AlphaFoldDB" id="A0A1H1V211"/>
<evidence type="ECO:0008006" key="3">
    <source>
        <dbReference type="Google" id="ProtNLM"/>
    </source>
</evidence>
<dbReference type="Proteomes" id="UP000199103">
    <property type="component" value="Chromosome I"/>
</dbReference>
<reference evidence="1 2" key="1">
    <citation type="submission" date="2016-10" db="EMBL/GenBank/DDBJ databases">
        <authorList>
            <person name="de Groot N.N."/>
        </authorList>
    </citation>
    <scope>NUCLEOTIDE SEQUENCE [LARGE SCALE GENOMIC DNA]</scope>
    <source>
        <strain evidence="1 2">DSM 21800</strain>
    </source>
</reference>
<dbReference type="STRING" id="630515.SAMN04489812_3029"/>
<evidence type="ECO:0000313" key="2">
    <source>
        <dbReference type="Proteomes" id="UP000199103"/>
    </source>
</evidence>
<dbReference type="EMBL" id="LT629772">
    <property type="protein sequence ID" value="SDS78723.1"/>
    <property type="molecule type" value="Genomic_DNA"/>
</dbReference>
<keyword evidence="2" id="KW-1185">Reference proteome</keyword>
<name>A0A1H1V211_9ACTN</name>
<dbReference type="InterPro" id="IPR043519">
    <property type="entry name" value="NT_sf"/>
</dbReference>
<organism evidence="1 2">
    <name type="scientific">Microlunatus soli</name>
    <dbReference type="NCBI Taxonomy" id="630515"/>
    <lineage>
        <taxon>Bacteria</taxon>
        <taxon>Bacillati</taxon>
        <taxon>Actinomycetota</taxon>
        <taxon>Actinomycetes</taxon>
        <taxon>Propionibacteriales</taxon>
        <taxon>Propionibacteriaceae</taxon>
        <taxon>Microlunatus</taxon>
    </lineage>
</organism>
<sequence>MQMPPLDDVRAVIEALEANGAVAAVGGSGLLAAIGVVDTIRDWDVTTEAADKVVVDALSSVGLPYRDAAMRDGVYATRQRFLVDAGDHEIDVLVDFSAHSPDGVVHFPTRVTRRWHGLPIADPEVWADAYRRMGRRERAELLDRWLAENVPVSAGHADDEVRQHWRGGARVSNRAT</sequence>
<dbReference type="Gene3D" id="3.30.460.40">
    <property type="match status" value="1"/>
</dbReference>
<protein>
    <recommendedName>
        <fullName evidence="3">Nucleotidyl transferase AbiEii toxin, Type IV TA system</fullName>
    </recommendedName>
</protein>
<proteinExistence type="predicted"/>
<dbReference type="OrthoDB" id="3696354at2"/>
<evidence type="ECO:0000313" key="1">
    <source>
        <dbReference type="EMBL" id="SDS78723.1"/>
    </source>
</evidence>
<accession>A0A1H1V211</accession>
<dbReference type="SUPFAM" id="SSF81301">
    <property type="entry name" value="Nucleotidyltransferase"/>
    <property type="match status" value="1"/>
</dbReference>
<gene>
    <name evidence="1" type="ORF">SAMN04489812_3029</name>
</gene>
<dbReference type="RefSeq" id="WP_091526068.1">
    <property type="nucleotide sequence ID" value="NZ_LT629772.1"/>
</dbReference>